<dbReference type="PANTHER" id="PTHR10458">
    <property type="entry name" value="PEPTIDE DEFORMYLASE"/>
    <property type="match status" value="1"/>
</dbReference>
<evidence type="ECO:0000256" key="6">
    <source>
        <dbReference type="HAMAP-Rule" id="MF_00163"/>
    </source>
</evidence>
<keyword evidence="5 6" id="KW-0408">Iron</keyword>
<dbReference type="eggNOG" id="COG0242">
    <property type="taxonomic scope" value="Bacteria"/>
</dbReference>
<feature type="binding site" evidence="6">
    <location>
        <position position="148"/>
    </location>
    <ligand>
        <name>Fe cation</name>
        <dbReference type="ChEBI" id="CHEBI:24875"/>
    </ligand>
</feature>
<protein>
    <recommendedName>
        <fullName evidence="6">Peptide deformylase</fullName>
        <shortName evidence="6">PDF</shortName>
        <ecNumber evidence="6">3.5.1.88</ecNumber>
    </recommendedName>
    <alternativeName>
        <fullName evidence="6">Polypeptide deformylase</fullName>
    </alternativeName>
</protein>
<dbReference type="AlphaFoldDB" id="M0QHD0"/>
<comment type="cofactor">
    <cofactor evidence="6">
        <name>Fe(2+)</name>
        <dbReference type="ChEBI" id="CHEBI:29033"/>
    </cofactor>
    <text evidence="6">Binds 1 Fe(2+) ion.</text>
</comment>
<comment type="similarity">
    <text evidence="1 6">Belongs to the polypeptide deformylase family.</text>
</comment>
<dbReference type="PANTHER" id="PTHR10458:SF2">
    <property type="entry name" value="PEPTIDE DEFORMYLASE, MITOCHONDRIAL"/>
    <property type="match status" value="1"/>
</dbReference>
<dbReference type="OrthoDB" id="9804313at2"/>
<feature type="binding site" evidence="6">
    <location>
        <position position="152"/>
    </location>
    <ligand>
        <name>Fe cation</name>
        <dbReference type="ChEBI" id="CHEBI:24875"/>
    </ligand>
</feature>
<dbReference type="RefSeq" id="WP_007619831.1">
    <property type="nucleotide sequence ID" value="NZ_BANX01000011.1"/>
</dbReference>
<organism evidence="7 8">
    <name type="scientific">Gordonia soli NBRC 108243</name>
    <dbReference type="NCBI Taxonomy" id="1223545"/>
    <lineage>
        <taxon>Bacteria</taxon>
        <taxon>Bacillati</taxon>
        <taxon>Actinomycetota</taxon>
        <taxon>Actinomycetes</taxon>
        <taxon>Mycobacteriales</taxon>
        <taxon>Gordoniaceae</taxon>
        <taxon>Gordonia</taxon>
    </lineage>
</organism>
<evidence type="ECO:0000256" key="3">
    <source>
        <dbReference type="ARBA" id="ARBA00022801"/>
    </source>
</evidence>
<comment type="function">
    <text evidence="6">Removes the formyl group from the N-terminal Met of newly synthesized proteins. Requires at least a dipeptide for an efficient rate of reaction. N-terminal L-methionine is a prerequisite for activity but the enzyme has broad specificity at other positions.</text>
</comment>
<dbReference type="Proteomes" id="UP000011666">
    <property type="component" value="Unassembled WGS sequence"/>
</dbReference>
<comment type="catalytic activity">
    <reaction evidence="6">
        <text>N-terminal N-formyl-L-methionyl-[peptide] + H2O = N-terminal L-methionyl-[peptide] + formate</text>
        <dbReference type="Rhea" id="RHEA:24420"/>
        <dbReference type="Rhea" id="RHEA-COMP:10639"/>
        <dbReference type="Rhea" id="RHEA-COMP:10640"/>
        <dbReference type="ChEBI" id="CHEBI:15377"/>
        <dbReference type="ChEBI" id="CHEBI:15740"/>
        <dbReference type="ChEBI" id="CHEBI:49298"/>
        <dbReference type="ChEBI" id="CHEBI:64731"/>
        <dbReference type="EC" id="3.5.1.88"/>
    </reaction>
</comment>
<dbReference type="GO" id="GO:0006412">
    <property type="term" value="P:translation"/>
    <property type="evidence" value="ECO:0007669"/>
    <property type="project" value="UniProtKB-UniRule"/>
</dbReference>
<dbReference type="GO" id="GO:0042586">
    <property type="term" value="F:peptide deformylase activity"/>
    <property type="evidence" value="ECO:0007669"/>
    <property type="project" value="UniProtKB-UniRule"/>
</dbReference>
<reference evidence="7 8" key="1">
    <citation type="submission" date="2013-01" db="EMBL/GenBank/DDBJ databases">
        <title>Whole genome shotgun sequence of Gordonia soli NBRC 108243.</title>
        <authorList>
            <person name="Isaki-Nakamura S."/>
            <person name="Hosoyama A."/>
            <person name="Tsuchikane K."/>
            <person name="Ando Y."/>
            <person name="Baba S."/>
            <person name="Ohji S."/>
            <person name="Hamada M."/>
            <person name="Tamura T."/>
            <person name="Yamazoe A."/>
            <person name="Yamazaki S."/>
            <person name="Fujita N."/>
        </authorList>
    </citation>
    <scope>NUCLEOTIDE SEQUENCE [LARGE SCALE GENOMIC DNA]</scope>
    <source>
        <strain evidence="7 8">NBRC 108243</strain>
    </source>
</reference>
<dbReference type="Gene3D" id="3.90.45.10">
    <property type="entry name" value="Peptide deformylase"/>
    <property type="match status" value="1"/>
</dbReference>
<dbReference type="InterPro" id="IPR036821">
    <property type="entry name" value="Peptide_deformylase_sf"/>
</dbReference>
<evidence type="ECO:0000313" key="8">
    <source>
        <dbReference type="Proteomes" id="UP000011666"/>
    </source>
</evidence>
<dbReference type="STRING" id="1223545.GS4_11_03170"/>
<name>M0QHD0_9ACTN</name>
<dbReference type="NCBIfam" id="NF001159">
    <property type="entry name" value="PRK00150.1-3"/>
    <property type="match status" value="1"/>
</dbReference>
<accession>M0QHD0</accession>
<dbReference type="Pfam" id="PF01327">
    <property type="entry name" value="Pep_deformylase"/>
    <property type="match status" value="1"/>
</dbReference>
<keyword evidence="8" id="KW-1185">Reference proteome</keyword>
<evidence type="ECO:0000256" key="1">
    <source>
        <dbReference type="ARBA" id="ARBA00010759"/>
    </source>
</evidence>
<dbReference type="EMBL" id="BANX01000011">
    <property type="protein sequence ID" value="GAC68045.1"/>
    <property type="molecule type" value="Genomic_DNA"/>
</dbReference>
<proteinExistence type="inferred from homology"/>
<dbReference type="GO" id="GO:0046872">
    <property type="term" value="F:metal ion binding"/>
    <property type="evidence" value="ECO:0007669"/>
    <property type="project" value="UniProtKB-KW"/>
</dbReference>
<evidence type="ECO:0000256" key="4">
    <source>
        <dbReference type="ARBA" id="ARBA00022917"/>
    </source>
</evidence>
<comment type="caution">
    <text evidence="7">The sequence shown here is derived from an EMBL/GenBank/DDBJ whole genome shotgun (WGS) entry which is preliminary data.</text>
</comment>
<keyword evidence="3 6" id="KW-0378">Hydrolase</keyword>
<dbReference type="InterPro" id="IPR023635">
    <property type="entry name" value="Peptide_deformylase"/>
</dbReference>
<dbReference type="PIRSF" id="PIRSF004749">
    <property type="entry name" value="Pep_def"/>
    <property type="match status" value="1"/>
</dbReference>
<keyword evidence="2 6" id="KW-0479">Metal-binding</keyword>
<gene>
    <name evidence="6 7" type="primary">def</name>
    <name evidence="7" type="ORF">GS4_11_03170</name>
</gene>
<dbReference type="HAMAP" id="MF_00163">
    <property type="entry name" value="Pep_deformylase"/>
    <property type="match status" value="1"/>
</dbReference>
<dbReference type="CDD" id="cd00487">
    <property type="entry name" value="Pep_deformylase"/>
    <property type="match status" value="1"/>
</dbReference>
<dbReference type="SUPFAM" id="SSF56420">
    <property type="entry name" value="Peptide deformylase"/>
    <property type="match status" value="1"/>
</dbReference>
<evidence type="ECO:0000256" key="5">
    <source>
        <dbReference type="ARBA" id="ARBA00023004"/>
    </source>
</evidence>
<dbReference type="EC" id="3.5.1.88" evidence="6"/>
<sequence length="191" mass="20721">MPVSELLRMGAARPIVRWGQPVMHRPASPVTDFGPELQALLADMFATNTAADGAGLAAPQVGVDLAVFVYDCTDEVGARRTGVVCNPEVELPEGRDRRLESRSEGCLSLPGAYSELARPDVSTCRGLDQFGEPVELTAGGILGRCFQHETDHLNGVVFGDRLSARARKALHRTHDDIADRYADDWPVSPKR</sequence>
<dbReference type="PRINTS" id="PR01576">
    <property type="entry name" value="PDEFORMYLASE"/>
</dbReference>
<keyword evidence="4 6" id="KW-0648">Protein biosynthesis</keyword>
<feature type="binding site" evidence="6">
    <location>
        <position position="106"/>
    </location>
    <ligand>
        <name>Fe cation</name>
        <dbReference type="ChEBI" id="CHEBI:24875"/>
    </ligand>
</feature>
<evidence type="ECO:0000313" key="7">
    <source>
        <dbReference type="EMBL" id="GAC68045.1"/>
    </source>
</evidence>
<feature type="active site" evidence="6">
    <location>
        <position position="149"/>
    </location>
</feature>
<evidence type="ECO:0000256" key="2">
    <source>
        <dbReference type="ARBA" id="ARBA00022723"/>
    </source>
</evidence>
<dbReference type="NCBIfam" id="TIGR00079">
    <property type="entry name" value="pept_deformyl"/>
    <property type="match status" value="1"/>
</dbReference>